<dbReference type="GO" id="GO:0005829">
    <property type="term" value="C:cytosol"/>
    <property type="evidence" value="ECO:0007669"/>
    <property type="project" value="TreeGrafter"/>
</dbReference>
<evidence type="ECO:0000313" key="4">
    <source>
        <dbReference type="EMBL" id="VDO21591.1"/>
    </source>
</evidence>
<protein>
    <submittedName>
        <fullName evidence="6">Dynactin domain-containing protein</fullName>
    </submittedName>
</protein>
<keyword evidence="5" id="KW-1185">Reference proteome</keyword>
<evidence type="ECO:0000256" key="1">
    <source>
        <dbReference type="ARBA" id="ARBA00010061"/>
    </source>
</evidence>
<dbReference type="OrthoDB" id="10069295at2759"/>
<dbReference type="GO" id="GO:0005794">
    <property type="term" value="C:Golgi apparatus"/>
    <property type="evidence" value="ECO:0007669"/>
    <property type="project" value="TreeGrafter"/>
</dbReference>
<dbReference type="GO" id="GO:0070507">
    <property type="term" value="P:regulation of microtubule cytoskeleton organization"/>
    <property type="evidence" value="ECO:0007669"/>
    <property type="project" value="TreeGrafter"/>
</dbReference>
<proteinExistence type="inferred from homology"/>
<accession>A0A3P7TK42</accession>
<sequence>MLNAAMEESQLLKSIAEKQVEEALLAAQQEREQRLAMKKELDAVKNAEHLSNLNDMLMGFEMLGEVGQIEPVPSQPQNDLFSELQGSNDEKLRELEASRDGLQEEVKDREKAAIEVISSIMNKLNINYSGELDFRHVRQQKDVVLDKLDHLLKDGHVDSGAEKREHDQRGDIRTLLLFAGEKAAQLAAAQDAMIQVSDQLFHFYTQIVQNQGQTTEKSVIEIVNKLRQLARDNAEDLPKVSLVDEGVESGTETDTSGTKSIPLNSDRAVLAPSFIREIDPRLSSCKIADIVSESDLRQRVLTDGSPLAQTSDSLKKLFSTVKRTAEQALNHAIAAGGAETDDILMQNMKLRSLLSTKRDQISTLRTVLKSNKLTAESALASLRDKYEADKKAHQVRMLYTLFSIFCGVDYNAIQSSSPDCSNRCQWGPISCSSLLP</sequence>
<dbReference type="WBParaSite" id="HPBE_0000182801-mRNA-1">
    <property type="protein sequence ID" value="HPBE_0000182801-mRNA-1"/>
    <property type="gene ID" value="HPBE_0000182801"/>
</dbReference>
<accession>A0A183F6N6</accession>
<dbReference type="Proteomes" id="UP000050761">
    <property type="component" value="Unassembled WGS sequence"/>
</dbReference>
<dbReference type="PANTHER" id="PTHR31233">
    <property type="entry name" value="BICAUDAL D FAMILY MEMBER"/>
    <property type="match status" value="1"/>
</dbReference>
<organism evidence="5 6">
    <name type="scientific">Heligmosomoides polygyrus</name>
    <name type="common">Parasitic roundworm</name>
    <dbReference type="NCBI Taxonomy" id="6339"/>
    <lineage>
        <taxon>Eukaryota</taxon>
        <taxon>Metazoa</taxon>
        <taxon>Ecdysozoa</taxon>
        <taxon>Nematoda</taxon>
        <taxon>Chromadorea</taxon>
        <taxon>Rhabditida</taxon>
        <taxon>Rhabditina</taxon>
        <taxon>Rhabditomorpha</taxon>
        <taxon>Strongyloidea</taxon>
        <taxon>Heligmosomidae</taxon>
        <taxon>Heligmosomoides</taxon>
    </lineage>
</organism>
<dbReference type="GO" id="GO:0008093">
    <property type="term" value="F:cytoskeletal anchor activity"/>
    <property type="evidence" value="ECO:0007669"/>
    <property type="project" value="InterPro"/>
</dbReference>
<gene>
    <name evidence="4" type="ORF">HPBE_LOCUS1830</name>
</gene>
<comment type="similarity">
    <text evidence="1">Belongs to the BicD family.</text>
</comment>
<dbReference type="GO" id="GO:0034452">
    <property type="term" value="F:dynactin binding"/>
    <property type="evidence" value="ECO:0007669"/>
    <property type="project" value="TreeGrafter"/>
</dbReference>
<name>A0A183F6N6_HELPZ</name>
<evidence type="ECO:0000313" key="6">
    <source>
        <dbReference type="WBParaSite" id="HPBE_0000182801-mRNA-1"/>
    </source>
</evidence>
<evidence type="ECO:0000313" key="5">
    <source>
        <dbReference type="Proteomes" id="UP000050761"/>
    </source>
</evidence>
<dbReference type="AlphaFoldDB" id="A0A183F6N6"/>
<dbReference type="GO" id="GO:0072393">
    <property type="term" value="P:microtubule anchoring at microtubule organizing center"/>
    <property type="evidence" value="ECO:0007669"/>
    <property type="project" value="TreeGrafter"/>
</dbReference>
<evidence type="ECO:0000256" key="2">
    <source>
        <dbReference type="ARBA" id="ARBA00023054"/>
    </source>
</evidence>
<dbReference type="EMBL" id="UZAH01002288">
    <property type="protein sequence ID" value="VDO21591.1"/>
    <property type="molecule type" value="Genomic_DNA"/>
</dbReference>
<dbReference type="GO" id="GO:0070840">
    <property type="term" value="F:dynein complex binding"/>
    <property type="evidence" value="ECO:0007669"/>
    <property type="project" value="InterPro"/>
</dbReference>
<dbReference type="InterPro" id="IPR018477">
    <property type="entry name" value="BICD"/>
</dbReference>
<keyword evidence="2 3" id="KW-0175">Coiled coil</keyword>
<reference evidence="6" key="2">
    <citation type="submission" date="2019-09" db="UniProtKB">
        <authorList>
            <consortium name="WormBaseParasite"/>
        </authorList>
    </citation>
    <scope>IDENTIFICATION</scope>
</reference>
<evidence type="ECO:0000256" key="3">
    <source>
        <dbReference type="SAM" id="Coils"/>
    </source>
</evidence>
<dbReference type="Pfam" id="PF09730">
    <property type="entry name" value="BicD"/>
    <property type="match status" value="1"/>
</dbReference>
<reference evidence="4 5" key="1">
    <citation type="submission" date="2018-11" db="EMBL/GenBank/DDBJ databases">
        <authorList>
            <consortium name="Pathogen Informatics"/>
        </authorList>
    </citation>
    <scope>NUCLEOTIDE SEQUENCE [LARGE SCALE GENOMIC DNA]</scope>
</reference>
<dbReference type="PANTHER" id="PTHR31233:SF6">
    <property type="entry name" value="PROTEIN BICAUDAL D"/>
    <property type="match status" value="1"/>
</dbReference>
<feature type="coiled-coil region" evidence="3">
    <location>
        <begin position="13"/>
        <end position="47"/>
    </location>
</feature>